<evidence type="ECO:0000256" key="1">
    <source>
        <dbReference type="SAM" id="Phobius"/>
    </source>
</evidence>
<gene>
    <name evidence="3" type="ORF">P8935_23740</name>
</gene>
<dbReference type="AlphaFoldDB" id="A0AAU7DLC2"/>
<feature type="domain" description="TadE-like" evidence="2">
    <location>
        <begin position="33"/>
        <end position="75"/>
    </location>
</feature>
<keyword evidence="1" id="KW-0812">Transmembrane</keyword>
<name>A0AAU7DLC2_9BACT</name>
<feature type="transmembrane region" description="Helical" evidence="1">
    <location>
        <begin position="40"/>
        <end position="63"/>
    </location>
</feature>
<accession>A0AAU7DLC2</accession>
<sequence length="181" mass="19535">MLRYSRNRVKSKKAQPSGNLVEWVLQHAWRDQGSALVEMALVSSLLLAMLFGIFQVSIALYAYNYVNDAAREGARWAIVRGSQCSTNTPNLDHCGASSADIQTYVRSLGFPYSGSLTASATWCTATTTSGVTTWSAQPCSGTKDPGNMVSVAVSLSYPLNIPFIKQIPLTLSSTSNMVVSQ</sequence>
<reference evidence="3" key="1">
    <citation type="submission" date="2023-03" db="EMBL/GenBank/DDBJ databases">
        <title>Edaphobacter sp.</title>
        <authorList>
            <person name="Huber K.J."/>
            <person name="Papendorf J."/>
            <person name="Pilke C."/>
            <person name="Bunk B."/>
            <person name="Sproeer C."/>
            <person name="Pester M."/>
        </authorList>
    </citation>
    <scope>NUCLEOTIDE SEQUENCE</scope>
    <source>
        <strain evidence="3">DSM 110680</strain>
    </source>
</reference>
<evidence type="ECO:0000313" key="3">
    <source>
        <dbReference type="EMBL" id="XBH17566.1"/>
    </source>
</evidence>
<keyword evidence="1" id="KW-0472">Membrane</keyword>
<evidence type="ECO:0000259" key="2">
    <source>
        <dbReference type="Pfam" id="PF07811"/>
    </source>
</evidence>
<proteinExistence type="predicted"/>
<protein>
    <submittedName>
        <fullName evidence="3">Pilus assembly protein</fullName>
    </submittedName>
</protein>
<keyword evidence="1" id="KW-1133">Transmembrane helix</keyword>
<organism evidence="3">
    <name type="scientific">Telmatobacter sp. DSM 110680</name>
    <dbReference type="NCBI Taxonomy" id="3036704"/>
    <lineage>
        <taxon>Bacteria</taxon>
        <taxon>Pseudomonadati</taxon>
        <taxon>Acidobacteriota</taxon>
        <taxon>Terriglobia</taxon>
        <taxon>Terriglobales</taxon>
        <taxon>Acidobacteriaceae</taxon>
        <taxon>Telmatobacter</taxon>
    </lineage>
</organism>
<dbReference type="RefSeq" id="WP_348262790.1">
    <property type="nucleotide sequence ID" value="NZ_CP121196.1"/>
</dbReference>
<dbReference type="Pfam" id="PF07811">
    <property type="entry name" value="TadE"/>
    <property type="match status" value="1"/>
</dbReference>
<dbReference type="InterPro" id="IPR012495">
    <property type="entry name" value="TadE-like_dom"/>
</dbReference>
<dbReference type="EMBL" id="CP121196">
    <property type="protein sequence ID" value="XBH17566.1"/>
    <property type="molecule type" value="Genomic_DNA"/>
</dbReference>